<reference evidence="1 2" key="1">
    <citation type="submission" date="2019-02" db="EMBL/GenBank/DDBJ databases">
        <title>Deep-cultivation of Planctomycetes and their phenomic and genomic characterization uncovers novel biology.</title>
        <authorList>
            <person name="Wiegand S."/>
            <person name="Jogler M."/>
            <person name="Boedeker C."/>
            <person name="Pinto D."/>
            <person name="Vollmers J."/>
            <person name="Rivas-Marin E."/>
            <person name="Kohn T."/>
            <person name="Peeters S.H."/>
            <person name="Heuer A."/>
            <person name="Rast P."/>
            <person name="Oberbeckmann S."/>
            <person name="Bunk B."/>
            <person name="Jeske O."/>
            <person name="Meyerdierks A."/>
            <person name="Storesund J.E."/>
            <person name="Kallscheuer N."/>
            <person name="Luecker S."/>
            <person name="Lage O.M."/>
            <person name="Pohl T."/>
            <person name="Merkel B.J."/>
            <person name="Hornburger P."/>
            <person name="Mueller R.-W."/>
            <person name="Bruemmer F."/>
            <person name="Labrenz M."/>
            <person name="Spormann A.M."/>
            <person name="Op den Camp H."/>
            <person name="Overmann J."/>
            <person name="Amann R."/>
            <person name="Jetten M.S.M."/>
            <person name="Mascher T."/>
            <person name="Medema M.H."/>
            <person name="Devos D.P."/>
            <person name="Kaster A.-K."/>
            <person name="Ovreas L."/>
            <person name="Rohde M."/>
            <person name="Galperin M.Y."/>
            <person name="Jogler C."/>
        </authorList>
    </citation>
    <scope>NUCLEOTIDE SEQUENCE [LARGE SCALE GENOMIC DNA]</scope>
    <source>
        <strain evidence="1 2">Mal48</strain>
    </source>
</reference>
<gene>
    <name evidence="1" type="ORF">Mal48_46190</name>
</gene>
<dbReference type="KEGG" id="tpol:Mal48_46190"/>
<dbReference type="EMBL" id="CP036267">
    <property type="protein sequence ID" value="QDT35343.1"/>
    <property type="molecule type" value="Genomic_DNA"/>
</dbReference>
<name>A0A517QUQ0_9PLAN</name>
<proteinExistence type="predicted"/>
<dbReference type="AlphaFoldDB" id="A0A517QUQ0"/>
<organism evidence="1 2">
    <name type="scientific">Thalassoglobus polymorphus</name>
    <dbReference type="NCBI Taxonomy" id="2527994"/>
    <lineage>
        <taxon>Bacteria</taxon>
        <taxon>Pseudomonadati</taxon>
        <taxon>Planctomycetota</taxon>
        <taxon>Planctomycetia</taxon>
        <taxon>Planctomycetales</taxon>
        <taxon>Planctomycetaceae</taxon>
        <taxon>Thalassoglobus</taxon>
    </lineage>
</organism>
<keyword evidence="2" id="KW-1185">Reference proteome</keyword>
<protein>
    <submittedName>
        <fullName evidence="1">Uncharacterized protein</fullName>
    </submittedName>
</protein>
<dbReference type="Proteomes" id="UP000315724">
    <property type="component" value="Chromosome"/>
</dbReference>
<sequence length="55" mass="6084">MSLQFDDLRVSPSGALFTLVKPGNDIDKNRYRNSKLYTSTLSLKSPTGPLKNPNS</sequence>
<evidence type="ECO:0000313" key="2">
    <source>
        <dbReference type="Proteomes" id="UP000315724"/>
    </source>
</evidence>
<evidence type="ECO:0000313" key="1">
    <source>
        <dbReference type="EMBL" id="QDT35343.1"/>
    </source>
</evidence>
<accession>A0A517QUQ0</accession>